<evidence type="ECO:0000313" key="2">
    <source>
        <dbReference type="Proteomes" id="UP000308600"/>
    </source>
</evidence>
<gene>
    <name evidence="1" type="ORF">BDN72DRAFT_962754</name>
</gene>
<dbReference type="EMBL" id="ML208448">
    <property type="protein sequence ID" value="TFK65095.1"/>
    <property type="molecule type" value="Genomic_DNA"/>
</dbReference>
<protein>
    <submittedName>
        <fullName evidence="1">Uncharacterized protein</fullName>
    </submittedName>
</protein>
<evidence type="ECO:0000313" key="1">
    <source>
        <dbReference type="EMBL" id="TFK65095.1"/>
    </source>
</evidence>
<organism evidence="1 2">
    <name type="scientific">Pluteus cervinus</name>
    <dbReference type="NCBI Taxonomy" id="181527"/>
    <lineage>
        <taxon>Eukaryota</taxon>
        <taxon>Fungi</taxon>
        <taxon>Dikarya</taxon>
        <taxon>Basidiomycota</taxon>
        <taxon>Agaricomycotina</taxon>
        <taxon>Agaricomycetes</taxon>
        <taxon>Agaricomycetidae</taxon>
        <taxon>Agaricales</taxon>
        <taxon>Pluteineae</taxon>
        <taxon>Pluteaceae</taxon>
        <taxon>Pluteus</taxon>
    </lineage>
</organism>
<proteinExistence type="predicted"/>
<accession>A0ACD3AH64</accession>
<keyword evidence="2" id="KW-1185">Reference proteome</keyword>
<reference evidence="1 2" key="1">
    <citation type="journal article" date="2019" name="Nat. Ecol. Evol.">
        <title>Megaphylogeny resolves global patterns of mushroom evolution.</title>
        <authorList>
            <person name="Varga T."/>
            <person name="Krizsan K."/>
            <person name="Foldi C."/>
            <person name="Dima B."/>
            <person name="Sanchez-Garcia M."/>
            <person name="Sanchez-Ramirez S."/>
            <person name="Szollosi G.J."/>
            <person name="Szarkandi J.G."/>
            <person name="Papp V."/>
            <person name="Albert L."/>
            <person name="Andreopoulos W."/>
            <person name="Angelini C."/>
            <person name="Antonin V."/>
            <person name="Barry K.W."/>
            <person name="Bougher N.L."/>
            <person name="Buchanan P."/>
            <person name="Buyck B."/>
            <person name="Bense V."/>
            <person name="Catcheside P."/>
            <person name="Chovatia M."/>
            <person name="Cooper J."/>
            <person name="Damon W."/>
            <person name="Desjardin D."/>
            <person name="Finy P."/>
            <person name="Geml J."/>
            <person name="Haridas S."/>
            <person name="Hughes K."/>
            <person name="Justo A."/>
            <person name="Karasinski D."/>
            <person name="Kautmanova I."/>
            <person name="Kiss B."/>
            <person name="Kocsube S."/>
            <person name="Kotiranta H."/>
            <person name="LaButti K.M."/>
            <person name="Lechner B.E."/>
            <person name="Liimatainen K."/>
            <person name="Lipzen A."/>
            <person name="Lukacs Z."/>
            <person name="Mihaltcheva S."/>
            <person name="Morgado L.N."/>
            <person name="Niskanen T."/>
            <person name="Noordeloos M.E."/>
            <person name="Ohm R.A."/>
            <person name="Ortiz-Santana B."/>
            <person name="Ovrebo C."/>
            <person name="Racz N."/>
            <person name="Riley R."/>
            <person name="Savchenko A."/>
            <person name="Shiryaev A."/>
            <person name="Soop K."/>
            <person name="Spirin V."/>
            <person name="Szebenyi C."/>
            <person name="Tomsovsky M."/>
            <person name="Tulloss R.E."/>
            <person name="Uehling J."/>
            <person name="Grigoriev I.V."/>
            <person name="Vagvolgyi C."/>
            <person name="Papp T."/>
            <person name="Martin F.M."/>
            <person name="Miettinen O."/>
            <person name="Hibbett D.S."/>
            <person name="Nagy L.G."/>
        </authorList>
    </citation>
    <scope>NUCLEOTIDE SEQUENCE [LARGE SCALE GENOMIC DNA]</scope>
    <source>
        <strain evidence="1 2">NL-1719</strain>
    </source>
</reference>
<sequence>MLANHAHPISPSFAHFNNMIVDDQIFELFHVDVTESGSRPKHKIEEKVREELARRAIRSASYDAAERGNPPTCHPETRLVIQGSLKPWSHKSAGGPVRWISGWAGTGKTTIAQTLAEYWAKRGQLAGSFFFSRSSEDKSSTVSFPETILHQLLQLPDFSNGTLVPLTNARVSWSNVIDVLQSATPSLPMIIIIDGLDECQNHYEQVKFLRDILDSVDGFGSSIKFLICCRPEPHLEKVFNEFATKLDPSYHIHLGQSAEDNEDIRTFLRVWFNRIRHNHRRDGATSIMDSEWPSHEQIEELVDRASGQFIFANAVIAFVDDEKEDPAERLNLVLERRLPSFKSIDALYLVILERAEEDVGEKGRRPERRQLMLNLLLQVSINPSSSSDIANFWCEEKATVDFLVKHLQAVLFRNKDNLIKFRHESFHDFLVRPSAPHPFEINPTSQFFMPLQMLARKASQSMNFMSLRGSQYLEYSYLYHDGRPLILLPYEDEVRRFHQRYAHSEPTFRGCSCLLRMDVIVADMSDLRASTPCQQHGCVLDSDLIRLFRMMEMPVDEFLRRWRRHERLRPIAFSILKCFMWLRVMLTGLFDPLYALDGIVQTLTFRPSRLTLLGRCVAFMNGCLCIVVWINTRWELVLVLSAMFRISMLGY</sequence>
<name>A0ACD3AH64_9AGAR</name>
<dbReference type="Proteomes" id="UP000308600">
    <property type="component" value="Unassembled WGS sequence"/>
</dbReference>